<organism evidence="1 2">
    <name type="scientific">Leucosporidium creatinivorum</name>
    <dbReference type="NCBI Taxonomy" id="106004"/>
    <lineage>
        <taxon>Eukaryota</taxon>
        <taxon>Fungi</taxon>
        <taxon>Dikarya</taxon>
        <taxon>Basidiomycota</taxon>
        <taxon>Pucciniomycotina</taxon>
        <taxon>Microbotryomycetes</taxon>
        <taxon>Leucosporidiales</taxon>
        <taxon>Leucosporidium</taxon>
    </lineage>
</organism>
<dbReference type="AlphaFoldDB" id="A0A1Y2F5Z0"/>
<proteinExistence type="predicted"/>
<protein>
    <submittedName>
        <fullName evidence="1">Uncharacterized protein</fullName>
    </submittedName>
</protein>
<sequence>MFISLACRSPGLRLLPSVLYVCLSLDHSLDTGFCICTPSDSCALIRPPSLLCFGGRQELLGRSLLGGGLLERFSSLERFR</sequence>
<evidence type="ECO:0000313" key="1">
    <source>
        <dbReference type="EMBL" id="ORY79320.1"/>
    </source>
</evidence>
<comment type="caution">
    <text evidence="1">The sequence shown here is derived from an EMBL/GenBank/DDBJ whole genome shotgun (WGS) entry which is preliminary data.</text>
</comment>
<name>A0A1Y2F5Z0_9BASI</name>
<reference evidence="1 2" key="1">
    <citation type="submission" date="2016-07" db="EMBL/GenBank/DDBJ databases">
        <title>Pervasive Adenine N6-methylation of Active Genes in Fungi.</title>
        <authorList>
            <consortium name="DOE Joint Genome Institute"/>
            <person name="Mondo S.J."/>
            <person name="Dannebaum R.O."/>
            <person name="Kuo R.C."/>
            <person name="Labutti K."/>
            <person name="Haridas S."/>
            <person name="Kuo A."/>
            <person name="Salamov A."/>
            <person name="Ahrendt S.R."/>
            <person name="Lipzen A."/>
            <person name="Sullivan W."/>
            <person name="Andreopoulos W.B."/>
            <person name="Clum A."/>
            <person name="Lindquist E."/>
            <person name="Daum C."/>
            <person name="Ramamoorthy G.K."/>
            <person name="Gryganskyi A."/>
            <person name="Culley D."/>
            <person name="Magnuson J.K."/>
            <person name="James T.Y."/>
            <person name="O'Malley M.A."/>
            <person name="Stajich J.E."/>
            <person name="Spatafora J.W."/>
            <person name="Visel A."/>
            <person name="Grigoriev I.V."/>
        </authorList>
    </citation>
    <scope>NUCLEOTIDE SEQUENCE [LARGE SCALE GENOMIC DNA]</scope>
    <source>
        <strain evidence="1 2">62-1032</strain>
    </source>
</reference>
<gene>
    <name evidence="1" type="ORF">BCR35DRAFT_97367</name>
</gene>
<keyword evidence="2" id="KW-1185">Reference proteome</keyword>
<dbReference type="Proteomes" id="UP000193467">
    <property type="component" value="Unassembled WGS sequence"/>
</dbReference>
<dbReference type="InParanoid" id="A0A1Y2F5Z0"/>
<dbReference type="EMBL" id="MCGR01000027">
    <property type="protein sequence ID" value="ORY79320.1"/>
    <property type="molecule type" value="Genomic_DNA"/>
</dbReference>
<accession>A0A1Y2F5Z0</accession>
<evidence type="ECO:0000313" key="2">
    <source>
        <dbReference type="Proteomes" id="UP000193467"/>
    </source>
</evidence>